<dbReference type="Proteomes" id="UP000241394">
    <property type="component" value="Chromosome LG16"/>
</dbReference>
<evidence type="ECO:0000313" key="2">
    <source>
        <dbReference type="EMBL" id="PSS08045.1"/>
    </source>
</evidence>
<feature type="region of interest" description="Disordered" evidence="1">
    <location>
        <begin position="59"/>
        <end position="91"/>
    </location>
</feature>
<organism evidence="2 3">
    <name type="scientific">Actinidia chinensis var. chinensis</name>
    <name type="common">Chinese soft-hair kiwi</name>
    <dbReference type="NCBI Taxonomy" id="1590841"/>
    <lineage>
        <taxon>Eukaryota</taxon>
        <taxon>Viridiplantae</taxon>
        <taxon>Streptophyta</taxon>
        <taxon>Embryophyta</taxon>
        <taxon>Tracheophyta</taxon>
        <taxon>Spermatophyta</taxon>
        <taxon>Magnoliopsida</taxon>
        <taxon>eudicotyledons</taxon>
        <taxon>Gunneridae</taxon>
        <taxon>Pentapetalae</taxon>
        <taxon>asterids</taxon>
        <taxon>Ericales</taxon>
        <taxon>Actinidiaceae</taxon>
        <taxon>Actinidia</taxon>
    </lineage>
</organism>
<dbReference type="InParanoid" id="A0A2R6QHF0"/>
<proteinExistence type="predicted"/>
<keyword evidence="3" id="KW-1185">Reference proteome</keyword>
<evidence type="ECO:0000313" key="3">
    <source>
        <dbReference type="Proteomes" id="UP000241394"/>
    </source>
</evidence>
<name>A0A2R6QHF0_ACTCC</name>
<sequence>MPLCSYLLSRPSASSPLENRAHPVANTSQAPNLEGIHREMHGITEKIRIMNKINARLEKHLATNNQPPPAAPISEDANQSRRSHRSGDQNS</sequence>
<dbReference type="EMBL" id="NKQK01000016">
    <property type="protein sequence ID" value="PSS08045.1"/>
    <property type="molecule type" value="Genomic_DNA"/>
</dbReference>
<evidence type="ECO:0000256" key="1">
    <source>
        <dbReference type="SAM" id="MobiDB-lite"/>
    </source>
</evidence>
<reference evidence="3" key="2">
    <citation type="journal article" date="2018" name="BMC Genomics">
        <title>A manually annotated Actinidia chinensis var. chinensis (kiwifruit) genome highlights the challenges associated with draft genomes and gene prediction in plants.</title>
        <authorList>
            <person name="Pilkington S.M."/>
            <person name="Crowhurst R."/>
            <person name="Hilario E."/>
            <person name="Nardozza S."/>
            <person name="Fraser L."/>
            <person name="Peng Y."/>
            <person name="Gunaseelan K."/>
            <person name="Simpson R."/>
            <person name="Tahir J."/>
            <person name="Deroles S.C."/>
            <person name="Templeton K."/>
            <person name="Luo Z."/>
            <person name="Davy M."/>
            <person name="Cheng C."/>
            <person name="McNeilage M."/>
            <person name="Scaglione D."/>
            <person name="Liu Y."/>
            <person name="Zhang Q."/>
            <person name="Datson P."/>
            <person name="De Silva N."/>
            <person name="Gardiner S.E."/>
            <person name="Bassett H."/>
            <person name="Chagne D."/>
            <person name="McCallum J."/>
            <person name="Dzierzon H."/>
            <person name="Deng C."/>
            <person name="Wang Y.Y."/>
            <person name="Barron L."/>
            <person name="Manako K."/>
            <person name="Bowen J."/>
            <person name="Foster T.M."/>
            <person name="Erridge Z.A."/>
            <person name="Tiffin H."/>
            <person name="Waite C.N."/>
            <person name="Davies K.M."/>
            <person name="Grierson E.P."/>
            <person name="Laing W.A."/>
            <person name="Kirk R."/>
            <person name="Chen X."/>
            <person name="Wood M."/>
            <person name="Montefiori M."/>
            <person name="Brummell D.A."/>
            <person name="Schwinn K.E."/>
            <person name="Catanach A."/>
            <person name="Fullerton C."/>
            <person name="Li D."/>
            <person name="Meiyalaghan S."/>
            <person name="Nieuwenhuizen N."/>
            <person name="Read N."/>
            <person name="Prakash R."/>
            <person name="Hunter D."/>
            <person name="Zhang H."/>
            <person name="McKenzie M."/>
            <person name="Knabel M."/>
            <person name="Harris A."/>
            <person name="Allan A.C."/>
            <person name="Gleave A."/>
            <person name="Chen A."/>
            <person name="Janssen B.J."/>
            <person name="Plunkett B."/>
            <person name="Ampomah-Dwamena C."/>
            <person name="Voogd C."/>
            <person name="Leif D."/>
            <person name="Lafferty D."/>
            <person name="Souleyre E.J.F."/>
            <person name="Varkonyi-Gasic E."/>
            <person name="Gambi F."/>
            <person name="Hanley J."/>
            <person name="Yao J.L."/>
            <person name="Cheung J."/>
            <person name="David K.M."/>
            <person name="Warren B."/>
            <person name="Marsh K."/>
            <person name="Snowden K.C."/>
            <person name="Lin-Wang K."/>
            <person name="Brian L."/>
            <person name="Martinez-Sanchez M."/>
            <person name="Wang M."/>
            <person name="Ileperuma N."/>
            <person name="Macnee N."/>
            <person name="Campin R."/>
            <person name="McAtee P."/>
            <person name="Drummond R.S.M."/>
            <person name="Espley R.V."/>
            <person name="Ireland H.S."/>
            <person name="Wu R."/>
            <person name="Atkinson R.G."/>
            <person name="Karunairetnam S."/>
            <person name="Bulley S."/>
            <person name="Chunkath S."/>
            <person name="Hanley Z."/>
            <person name="Storey R."/>
            <person name="Thrimawithana A.H."/>
            <person name="Thomson S."/>
            <person name="David C."/>
            <person name="Testolin R."/>
            <person name="Huang H."/>
            <person name="Hellens R.P."/>
            <person name="Schaffer R.J."/>
        </authorList>
    </citation>
    <scope>NUCLEOTIDE SEQUENCE [LARGE SCALE GENOMIC DNA]</scope>
    <source>
        <strain evidence="3">cv. Red5</strain>
    </source>
</reference>
<dbReference type="Gramene" id="PSS08045">
    <property type="protein sequence ID" value="PSS08045"/>
    <property type="gene ID" value="CEY00_Acc18406"/>
</dbReference>
<protein>
    <submittedName>
        <fullName evidence="2">Chromosome-anchoring protein like</fullName>
    </submittedName>
</protein>
<dbReference type="AlphaFoldDB" id="A0A2R6QHF0"/>
<dbReference type="OrthoDB" id="1776761at2759"/>
<reference evidence="2 3" key="1">
    <citation type="submission" date="2017-07" db="EMBL/GenBank/DDBJ databases">
        <title>An improved, manually edited Actinidia chinensis var. chinensis (kiwifruit) genome highlights the challenges associated with draft genomes and gene prediction in plants.</title>
        <authorList>
            <person name="Pilkington S."/>
            <person name="Crowhurst R."/>
            <person name="Hilario E."/>
            <person name="Nardozza S."/>
            <person name="Fraser L."/>
            <person name="Peng Y."/>
            <person name="Gunaseelan K."/>
            <person name="Simpson R."/>
            <person name="Tahir J."/>
            <person name="Deroles S."/>
            <person name="Templeton K."/>
            <person name="Luo Z."/>
            <person name="Davy M."/>
            <person name="Cheng C."/>
            <person name="Mcneilage M."/>
            <person name="Scaglione D."/>
            <person name="Liu Y."/>
            <person name="Zhang Q."/>
            <person name="Datson P."/>
            <person name="De Silva N."/>
            <person name="Gardiner S."/>
            <person name="Bassett H."/>
            <person name="Chagne D."/>
            <person name="Mccallum J."/>
            <person name="Dzierzon H."/>
            <person name="Deng C."/>
            <person name="Wang Y.-Y."/>
            <person name="Barron N."/>
            <person name="Manako K."/>
            <person name="Bowen J."/>
            <person name="Foster T."/>
            <person name="Erridge Z."/>
            <person name="Tiffin H."/>
            <person name="Waite C."/>
            <person name="Davies K."/>
            <person name="Grierson E."/>
            <person name="Laing W."/>
            <person name="Kirk R."/>
            <person name="Chen X."/>
            <person name="Wood M."/>
            <person name="Montefiori M."/>
            <person name="Brummell D."/>
            <person name="Schwinn K."/>
            <person name="Catanach A."/>
            <person name="Fullerton C."/>
            <person name="Li D."/>
            <person name="Meiyalaghan S."/>
            <person name="Nieuwenhuizen N."/>
            <person name="Read N."/>
            <person name="Prakash R."/>
            <person name="Hunter D."/>
            <person name="Zhang H."/>
            <person name="Mckenzie M."/>
            <person name="Knabel M."/>
            <person name="Harris A."/>
            <person name="Allan A."/>
            <person name="Chen A."/>
            <person name="Janssen B."/>
            <person name="Plunkett B."/>
            <person name="Dwamena C."/>
            <person name="Voogd C."/>
            <person name="Leif D."/>
            <person name="Lafferty D."/>
            <person name="Souleyre E."/>
            <person name="Varkonyi-Gasic E."/>
            <person name="Gambi F."/>
            <person name="Hanley J."/>
            <person name="Yao J.-L."/>
            <person name="Cheung J."/>
            <person name="David K."/>
            <person name="Warren B."/>
            <person name="Marsh K."/>
            <person name="Snowden K."/>
            <person name="Lin-Wang K."/>
            <person name="Brian L."/>
            <person name="Martinez-Sanchez M."/>
            <person name="Wang M."/>
            <person name="Ileperuma N."/>
            <person name="Macnee N."/>
            <person name="Campin R."/>
            <person name="Mcatee P."/>
            <person name="Drummond R."/>
            <person name="Espley R."/>
            <person name="Ireland H."/>
            <person name="Wu R."/>
            <person name="Atkinson R."/>
            <person name="Karunairetnam S."/>
            <person name="Bulley S."/>
            <person name="Chunkath S."/>
            <person name="Hanley Z."/>
            <person name="Storey R."/>
            <person name="Thrimawithana A."/>
            <person name="Thomson S."/>
            <person name="David C."/>
            <person name="Testolin R."/>
        </authorList>
    </citation>
    <scope>NUCLEOTIDE SEQUENCE [LARGE SCALE GENOMIC DNA]</scope>
    <source>
        <strain evidence="3">cv. Red5</strain>
        <tissue evidence="2">Young leaf</tissue>
    </source>
</reference>
<accession>A0A2R6QHF0</accession>
<comment type="caution">
    <text evidence="2">The sequence shown here is derived from an EMBL/GenBank/DDBJ whole genome shotgun (WGS) entry which is preliminary data.</text>
</comment>
<gene>
    <name evidence="2" type="ORF">CEY00_Acc18406</name>
</gene>
<feature type="region of interest" description="Disordered" evidence="1">
    <location>
        <begin position="1"/>
        <end position="36"/>
    </location>
</feature>